<sequence length="2134" mass="231477">MSAGSRQQQLLAQGAAPISGAGLFTPTAGAGVDGPHPRIAGRSVPDAEPRFCSPSWKRQHGVESRPGRDAAAAAARLRAAAEQPLVYKTTPSANSGSPIRQQLQLRRSLSTVRRAEAQHEPADCTAALAPASPDSPAFADAAVAHLLPKPAVCAIAETGLAAAAAHASASGRMSAGGSNAFNALATVQSASLACMTAQPQQQQASSKLQLQSEWDKLQHRHLTARQQEQAGTRQQVSPQRNRLQVESYSSAHALRSRTPSPLRGGAAQPKQIVLDPRRHSSAVGLRGSGSNRNSSSHTGIAAAAAATAAATAAKLSSTSAASSTTAAAAANGTQTHNKPAAAAAAKGSSSIGNSGVAGLKAKPAHDFKAPAAARGVGKILQRHQQQQKGSAEARAPHMPVDTAFASKLQQLKQRNQVLRRSVQQPKPNDAAAAAAATEVAPNRAAAHAAISREAAAAPRLAGANTTGAVGICDSEHADGGSAGAVDISKSHSRSPSPADDDAADTASSISFKLSHEPVQRQQASTAQQQQPPQQLTSQQQQQQQVRLEQEQQQQQQVRQEQQHRTVHQQQQHVPADDYQGLEAELLEQEQVWQQQLKLLQRQEQQLAAQQHGSQAAQDDDLRRSRVRVALFKSPAARDKQARRSLSPSSSSSSSSSSSTCNSANSSPRQLAGTSRWRSHSDSSGSSSSMLEQHGSGSDAARLRVLAEAELQLQLLLGNAHRSNSADSPAGMWAAGAVAVHKQQQVAPDVPAASDVSRAADKDGSAAPAEAQSVLEAEEVFLQLLEASSHQQQHNLQLPQPPAVLPQQLSPAVSPRQQQKQQSPPWRPPGKAIAHASTSPTGSRVSSANTAVRKHQQQQQQQQSATQPNTLQQLALVQEQDQLQHAQGQQWQQSQPESQQHQQQVCLQDEQEFEQWEHEFNVQWQQQQRSWQQQQQQQASMGQDQVEACDAADGADSAATDQLQPAWRLSLPESCDEALAHIEQLQAGRCGTGESDMRKSWQQQGRQEQHQLQHEQQQLLHAEDSSFSGTGSSSSSSAGWHRRQQAASRNNRRQQQQQQQQQQQSSCTSCSSSIGSSGSMPRGQRQSMSAAAGSSIEGASPVTAVPQDWLDYAAGSSRRLAAGDMQEAEDWQPQDVQWQQQHQQHWHCTSPPHQQAYAARAAPAALHHASACFAAWQQQASEGAAAAALAEQQWSAYHGWRLLARGFRAWRDEAQQCSAVQWVVEGQAREHAQLQRLRRAFRAWRFSFVPACRAQRLLDDAADAAATDFAAQRMQRLLAHCLAGWTAAVLVRGSARAAACQLLERVWAGQLLADWRLAAQLSRPAKAQLLAAWRDAAAEQRAGRLAGAAADGLARQHLLSRAWRSWVVAWCRSASARVFAKQLQARRQAAVLAVLADNVHSRTRKRSQLAAAQAFRRNRLLPLCMRWWRSWAVYQRLLRQAGDAVQQAASARVLCEVFIAWHDLAGFRVWERGALEAAEGFYWSRLVAAQFYCWRSFAAQQQQQRQAGAAAAAAHGASLLTRAWAGWRQQALLAGSLRARLTARQQQLQQQVLHSWWQETVGSKRAFEFQVSRLVHLVTSCFTAWRGLLAVQQHRSQHLLSSTLTAWQQQTQRGQALLQRQHAWQQQHDTRRLATVLAAWQDIVLLSKAWRCQAPLLAAAYYQERLLRQSWLAWRQQQLQQQQLGADVEQQEQQQLTAVEAAAAIAAEPDRSTNSRVELLQQQHVGHLQQQHLSSDAHQALIDGEQQLAFTAFTLDETGVFAEPSFGDMGSWREWQQQQQEQQLELLQLQAAQLQWRVRTTRRVLLAWFSIAAAGASTMAQQAQAKHLMQLELAQHVQQRDAARQLLLQRLLGRPFVAWQQAAALKRSAALGFRCFNQLLKGFMGWRAVVLEQQQQQQQQPGMAAGMDAGFRGGQECAPYAAGPAAAEQRPQGGSSSLAGAVAMLQLHKAPAGLAFVHEQDLLRAAAAAPAVRAGGAVGSQVAAWVDDTVELAGDQLLQGSAADAWQPQHKQQQQQRECQQNIGLMDALPGMHAKLEQILTGKQQAAAPGGTAACLGAEELWAGSSGSSCREQPAGRTSAGWLAQAPGTLQGSKEPARDCQQRQPQQQGSSKLSMDTLDSAACLQDLQDALMELL</sequence>
<feature type="region of interest" description="Disordered" evidence="1">
    <location>
        <begin position="2086"/>
        <end position="2113"/>
    </location>
</feature>
<feature type="compositionally biased region" description="Low complexity" evidence="1">
    <location>
        <begin position="681"/>
        <end position="695"/>
    </location>
</feature>
<name>A0A383W0P2_TETOB</name>
<feature type="compositionally biased region" description="Polar residues" evidence="1">
    <location>
        <begin position="89"/>
        <end position="111"/>
    </location>
</feature>
<feature type="region of interest" description="Disordered" evidence="1">
    <location>
        <begin position="85"/>
        <end position="121"/>
    </location>
</feature>
<feature type="region of interest" description="Disordered" evidence="1">
    <location>
        <begin position="221"/>
        <end position="296"/>
    </location>
</feature>
<feature type="region of interest" description="Disordered" evidence="1">
    <location>
        <begin position="744"/>
        <end position="770"/>
    </location>
</feature>
<feature type="region of interest" description="Disordered" evidence="1">
    <location>
        <begin position="1"/>
        <end position="71"/>
    </location>
</feature>
<feature type="compositionally biased region" description="Polar residues" evidence="1">
    <location>
        <begin position="835"/>
        <end position="849"/>
    </location>
</feature>
<proteinExistence type="predicted"/>
<evidence type="ECO:0008006" key="4">
    <source>
        <dbReference type="Google" id="ProtNLM"/>
    </source>
</evidence>
<keyword evidence="3" id="KW-1185">Reference proteome</keyword>
<feature type="compositionally biased region" description="Polar residues" evidence="1">
    <location>
        <begin position="224"/>
        <end position="250"/>
    </location>
</feature>
<feature type="compositionally biased region" description="Low complexity" evidence="1">
    <location>
        <begin position="1013"/>
        <end position="1078"/>
    </location>
</feature>
<feature type="compositionally biased region" description="Polar residues" evidence="1">
    <location>
        <begin position="1"/>
        <end position="11"/>
    </location>
</feature>
<evidence type="ECO:0000313" key="3">
    <source>
        <dbReference type="Proteomes" id="UP000256970"/>
    </source>
</evidence>
<feature type="region of interest" description="Disordered" evidence="1">
    <location>
        <begin position="934"/>
        <end position="960"/>
    </location>
</feature>
<feature type="region of interest" description="Disordered" evidence="1">
    <location>
        <begin position="1120"/>
        <end position="1139"/>
    </location>
</feature>
<feature type="region of interest" description="Disordered" evidence="1">
    <location>
        <begin position="791"/>
        <end position="867"/>
    </location>
</feature>
<organism evidence="2 3">
    <name type="scientific">Tetradesmus obliquus</name>
    <name type="common">Green alga</name>
    <name type="synonym">Acutodesmus obliquus</name>
    <dbReference type="NCBI Taxonomy" id="3088"/>
    <lineage>
        <taxon>Eukaryota</taxon>
        <taxon>Viridiplantae</taxon>
        <taxon>Chlorophyta</taxon>
        <taxon>core chlorophytes</taxon>
        <taxon>Chlorophyceae</taxon>
        <taxon>CS clade</taxon>
        <taxon>Sphaeropleales</taxon>
        <taxon>Scenedesmaceae</taxon>
        <taxon>Tetradesmus</taxon>
    </lineage>
</organism>
<feature type="region of interest" description="Disordered" evidence="1">
    <location>
        <begin position="554"/>
        <end position="574"/>
    </location>
</feature>
<accession>A0A383W0P2</accession>
<gene>
    <name evidence="2" type="ORF">BQ4739_LOCUS10937</name>
</gene>
<evidence type="ECO:0000256" key="1">
    <source>
        <dbReference type="SAM" id="MobiDB-lite"/>
    </source>
</evidence>
<feature type="region of interest" description="Disordered" evidence="1">
    <location>
        <begin position="989"/>
        <end position="1098"/>
    </location>
</feature>
<feature type="region of interest" description="Disordered" evidence="1">
    <location>
        <begin position="479"/>
        <end position="542"/>
    </location>
</feature>
<reference evidence="2 3" key="1">
    <citation type="submission" date="2016-10" db="EMBL/GenBank/DDBJ databases">
        <authorList>
            <person name="Cai Z."/>
        </authorList>
    </citation>
    <scope>NUCLEOTIDE SEQUENCE [LARGE SCALE GENOMIC DNA]</scope>
</reference>
<feature type="compositionally biased region" description="Low complexity" evidence="1">
    <location>
        <begin position="1086"/>
        <end position="1098"/>
    </location>
</feature>
<feature type="region of interest" description="Disordered" evidence="1">
    <location>
        <begin position="630"/>
        <end position="695"/>
    </location>
</feature>
<feature type="compositionally biased region" description="Low complexity" evidence="1">
    <location>
        <begin position="644"/>
        <end position="666"/>
    </location>
</feature>
<feature type="compositionally biased region" description="Low complexity" evidence="1">
    <location>
        <begin position="804"/>
        <end position="823"/>
    </location>
</feature>
<dbReference type="Proteomes" id="UP000256970">
    <property type="component" value="Unassembled WGS sequence"/>
</dbReference>
<dbReference type="EMBL" id="FNXT01001009">
    <property type="protein sequence ID" value="SZX70760.1"/>
    <property type="molecule type" value="Genomic_DNA"/>
</dbReference>
<feature type="region of interest" description="Disordered" evidence="1">
    <location>
        <begin position="330"/>
        <end position="358"/>
    </location>
</feature>
<evidence type="ECO:0000313" key="2">
    <source>
        <dbReference type="EMBL" id="SZX70760.1"/>
    </source>
</evidence>
<feature type="region of interest" description="Disordered" evidence="1">
    <location>
        <begin position="375"/>
        <end position="397"/>
    </location>
</feature>
<protein>
    <recommendedName>
        <fullName evidence="4">Sfi1 spindle body domain-containing protein</fullName>
    </recommendedName>
</protein>
<feature type="compositionally biased region" description="Low complexity" evidence="1">
    <location>
        <begin position="519"/>
        <end position="542"/>
    </location>
</feature>